<feature type="domain" description="Amidohydrolase-related" evidence="12">
    <location>
        <begin position="81"/>
        <end position="480"/>
    </location>
</feature>
<organism evidence="13 14">
    <name type="scientific">Endocarpon pusillum</name>
    <dbReference type="NCBI Taxonomy" id="364733"/>
    <lineage>
        <taxon>Eukaryota</taxon>
        <taxon>Fungi</taxon>
        <taxon>Dikarya</taxon>
        <taxon>Ascomycota</taxon>
        <taxon>Pezizomycotina</taxon>
        <taxon>Eurotiomycetes</taxon>
        <taxon>Chaetothyriomycetidae</taxon>
        <taxon>Verrucariales</taxon>
        <taxon>Verrucariaceae</taxon>
        <taxon>Endocarpon</taxon>
    </lineage>
</organism>
<dbReference type="Gene3D" id="3.20.20.140">
    <property type="entry name" value="Metal-dependent hydrolases"/>
    <property type="match status" value="1"/>
</dbReference>
<evidence type="ECO:0000313" key="13">
    <source>
        <dbReference type="EMBL" id="KAF7511535.1"/>
    </source>
</evidence>
<evidence type="ECO:0000256" key="7">
    <source>
        <dbReference type="ARBA" id="ARBA00022833"/>
    </source>
</evidence>
<dbReference type="Proteomes" id="UP000606974">
    <property type="component" value="Unassembled WGS sequence"/>
</dbReference>
<dbReference type="InterPro" id="IPR032466">
    <property type="entry name" value="Metal_Hydrolase"/>
</dbReference>
<dbReference type="Pfam" id="PF01979">
    <property type="entry name" value="Amidohydro_1"/>
    <property type="match status" value="1"/>
</dbReference>
<dbReference type="InterPro" id="IPR006680">
    <property type="entry name" value="Amidohydro-rel"/>
</dbReference>
<dbReference type="OrthoDB" id="194468at2759"/>
<name>A0A8H7AUU2_9EURO</name>
<evidence type="ECO:0000256" key="5">
    <source>
        <dbReference type="ARBA" id="ARBA00022723"/>
    </source>
</evidence>
<comment type="function">
    <text evidence="9">Catalyzes the hydrolytic deamination of guanine, producing xanthine and ammonia.</text>
</comment>
<keyword evidence="14" id="KW-1185">Reference proteome</keyword>
<comment type="catalytic activity">
    <reaction evidence="8">
        <text>guanine + H2O + H(+) = xanthine + NH4(+)</text>
        <dbReference type="Rhea" id="RHEA:14665"/>
        <dbReference type="ChEBI" id="CHEBI:15377"/>
        <dbReference type="ChEBI" id="CHEBI:15378"/>
        <dbReference type="ChEBI" id="CHEBI:16235"/>
        <dbReference type="ChEBI" id="CHEBI:17712"/>
        <dbReference type="ChEBI" id="CHEBI:28938"/>
        <dbReference type="EC" id="3.5.4.3"/>
    </reaction>
</comment>
<evidence type="ECO:0000256" key="3">
    <source>
        <dbReference type="ARBA" id="ARBA00006745"/>
    </source>
</evidence>
<dbReference type="PANTHER" id="PTHR11271">
    <property type="entry name" value="GUANINE DEAMINASE"/>
    <property type="match status" value="1"/>
</dbReference>
<dbReference type="SUPFAM" id="SSF51556">
    <property type="entry name" value="Metallo-dependent hydrolases"/>
    <property type="match status" value="1"/>
</dbReference>
<evidence type="ECO:0000259" key="12">
    <source>
        <dbReference type="Pfam" id="PF01979"/>
    </source>
</evidence>
<dbReference type="InterPro" id="IPR011059">
    <property type="entry name" value="Metal-dep_hydrolase_composite"/>
</dbReference>
<dbReference type="FunFam" id="3.20.20.140:FF:000022">
    <property type="entry name" value="Guanine deaminase"/>
    <property type="match status" value="1"/>
</dbReference>
<evidence type="ECO:0000256" key="8">
    <source>
        <dbReference type="ARBA" id="ARBA00051148"/>
    </source>
</evidence>
<keyword evidence="7" id="KW-0862">Zinc</keyword>
<dbReference type="EMBL" id="JAACFV010000019">
    <property type="protein sequence ID" value="KAF7511535.1"/>
    <property type="molecule type" value="Genomic_DNA"/>
</dbReference>
<protein>
    <recommendedName>
        <fullName evidence="10">Probable guanine deaminase</fullName>
        <ecNumber evidence="4">3.5.4.3</ecNumber>
    </recommendedName>
    <alternativeName>
        <fullName evidence="11">Guanine aminohydrolase</fullName>
    </alternativeName>
</protein>
<keyword evidence="5" id="KW-0479">Metal-binding</keyword>
<evidence type="ECO:0000256" key="1">
    <source>
        <dbReference type="ARBA" id="ARBA00001947"/>
    </source>
</evidence>
<comment type="cofactor">
    <cofactor evidence="1">
        <name>Zn(2+)</name>
        <dbReference type="ChEBI" id="CHEBI:29105"/>
    </cofactor>
</comment>
<evidence type="ECO:0000256" key="11">
    <source>
        <dbReference type="ARBA" id="ARBA00083147"/>
    </source>
</evidence>
<comment type="similarity">
    <text evidence="3">Belongs to the metallo-dependent hydrolases superfamily. ATZ/TRZ family.</text>
</comment>
<sequence>MAWLSSVPRTVYLGTFVSAPHPGPDAGLEIRDGAVLVSAEGVIEKCDWSVRSAEEARRVFGLEEEVVVRTLGPGEGNGFWFPGFVDTHIHAPQYPNTGIFGQSTLLDWLDTYTFPLESSFGNPNSPFYTSHPTHNPPTNLLTRAKRIYCRVISRTLASGTTTAAYYATIHVEATNALADLALELGQRALIGRVCMDEARTCPEYYRDESTEISMANSRACVEHCRSLDPSGERIKPILTPRFAPSCRLSTLTALARLAKQEKLMVQTHISENTSEIEMVRRMFPHSDSYAAVYDEAGLLGEKTILAHAVHLSREERALVKERKAKVAHCPASNSALGSGYCPVRTLLEEGIDVGLGTDVSGGFSLSVLEAVRQAYLVSRTVAYHAGGNTKYNIGFAEGLHLATVGGAKVVGMEGRIGAFREGMLWDVQEVRLGRVDGHGKGGSSAVDLFGWETWEEKVAKWVWNGDDRNVKRVWIGGRLVHEQD</sequence>
<dbReference type="GO" id="GO:0008270">
    <property type="term" value="F:zinc ion binding"/>
    <property type="evidence" value="ECO:0007669"/>
    <property type="project" value="TreeGrafter"/>
</dbReference>
<evidence type="ECO:0000256" key="9">
    <source>
        <dbReference type="ARBA" id="ARBA00056079"/>
    </source>
</evidence>
<dbReference type="InterPro" id="IPR051607">
    <property type="entry name" value="Metallo-dep_hydrolases"/>
</dbReference>
<dbReference type="GO" id="GO:0008892">
    <property type="term" value="F:guanine deaminase activity"/>
    <property type="evidence" value="ECO:0007669"/>
    <property type="project" value="UniProtKB-EC"/>
</dbReference>
<dbReference type="Gene3D" id="2.30.40.10">
    <property type="entry name" value="Urease, subunit C, domain 1"/>
    <property type="match status" value="1"/>
</dbReference>
<evidence type="ECO:0000256" key="6">
    <source>
        <dbReference type="ARBA" id="ARBA00022801"/>
    </source>
</evidence>
<evidence type="ECO:0000313" key="14">
    <source>
        <dbReference type="Proteomes" id="UP000606974"/>
    </source>
</evidence>
<evidence type="ECO:0000256" key="10">
    <source>
        <dbReference type="ARBA" id="ARBA00069860"/>
    </source>
</evidence>
<comment type="pathway">
    <text evidence="2">Purine metabolism; guanine degradation; xanthine from guanine: step 1/1.</text>
</comment>
<proteinExistence type="inferred from homology"/>
<accession>A0A8H7AUU2</accession>
<dbReference type="GO" id="GO:0005829">
    <property type="term" value="C:cytosol"/>
    <property type="evidence" value="ECO:0007669"/>
    <property type="project" value="TreeGrafter"/>
</dbReference>
<gene>
    <name evidence="13" type="ORF">GJ744_004123</name>
</gene>
<comment type="caution">
    <text evidence="13">The sequence shown here is derived from an EMBL/GenBank/DDBJ whole genome shotgun (WGS) entry which is preliminary data.</text>
</comment>
<reference evidence="13" key="1">
    <citation type="submission" date="2020-02" db="EMBL/GenBank/DDBJ databases">
        <authorList>
            <person name="Palmer J.M."/>
        </authorList>
    </citation>
    <scope>NUCLEOTIDE SEQUENCE</scope>
    <source>
        <strain evidence="13">EPUS1.4</strain>
        <tissue evidence="13">Thallus</tissue>
    </source>
</reference>
<dbReference type="EC" id="3.5.4.3" evidence="4"/>
<evidence type="ECO:0000256" key="2">
    <source>
        <dbReference type="ARBA" id="ARBA00004984"/>
    </source>
</evidence>
<evidence type="ECO:0000256" key="4">
    <source>
        <dbReference type="ARBA" id="ARBA00012781"/>
    </source>
</evidence>
<keyword evidence="6" id="KW-0378">Hydrolase</keyword>
<dbReference type="GO" id="GO:0046098">
    <property type="term" value="P:guanine metabolic process"/>
    <property type="evidence" value="ECO:0007669"/>
    <property type="project" value="TreeGrafter"/>
</dbReference>
<dbReference type="AlphaFoldDB" id="A0A8H7AUU2"/>
<dbReference type="PANTHER" id="PTHR11271:SF6">
    <property type="entry name" value="GUANINE DEAMINASE"/>
    <property type="match status" value="1"/>
</dbReference>